<proteinExistence type="predicted"/>
<keyword evidence="2" id="KW-0539">Nucleus</keyword>
<dbReference type="Proteomes" id="UP000813461">
    <property type="component" value="Unassembled WGS sequence"/>
</dbReference>
<dbReference type="InterPro" id="IPR050613">
    <property type="entry name" value="Sec_Metabolite_Reg"/>
</dbReference>
<evidence type="ECO:0000256" key="3">
    <source>
        <dbReference type="SAM" id="MobiDB-lite"/>
    </source>
</evidence>
<reference evidence="4" key="1">
    <citation type="journal article" date="2021" name="Nat. Commun.">
        <title>Genetic determinants of endophytism in the Arabidopsis root mycobiome.</title>
        <authorList>
            <person name="Mesny F."/>
            <person name="Miyauchi S."/>
            <person name="Thiergart T."/>
            <person name="Pickel B."/>
            <person name="Atanasova L."/>
            <person name="Karlsson M."/>
            <person name="Huettel B."/>
            <person name="Barry K.W."/>
            <person name="Haridas S."/>
            <person name="Chen C."/>
            <person name="Bauer D."/>
            <person name="Andreopoulos W."/>
            <person name="Pangilinan J."/>
            <person name="LaButti K."/>
            <person name="Riley R."/>
            <person name="Lipzen A."/>
            <person name="Clum A."/>
            <person name="Drula E."/>
            <person name="Henrissat B."/>
            <person name="Kohler A."/>
            <person name="Grigoriev I.V."/>
            <person name="Martin F.M."/>
            <person name="Hacquard S."/>
        </authorList>
    </citation>
    <scope>NUCLEOTIDE SEQUENCE</scope>
    <source>
        <strain evidence="4">MPI-SDFR-AT-0120</strain>
    </source>
</reference>
<organism evidence="4 5">
    <name type="scientific">Paraphoma chrysanthemicola</name>
    <dbReference type="NCBI Taxonomy" id="798071"/>
    <lineage>
        <taxon>Eukaryota</taxon>
        <taxon>Fungi</taxon>
        <taxon>Dikarya</taxon>
        <taxon>Ascomycota</taxon>
        <taxon>Pezizomycotina</taxon>
        <taxon>Dothideomycetes</taxon>
        <taxon>Pleosporomycetidae</taxon>
        <taxon>Pleosporales</taxon>
        <taxon>Pleosporineae</taxon>
        <taxon>Phaeosphaeriaceae</taxon>
        <taxon>Paraphoma</taxon>
    </lineage>
</organism>
<dbReference type="PANTHER" id="PTHR31001:SF40">
    <property type="entry name" value="ZN(II)2CYS6 TRANSCRIPTION FACTOR (EUROFUNG)"/>
    <property type="match status" value="1"/>
</dbReference>
<evidence type="ECO:0008006" key="6">
    <source>
        <dbReference type="Google" id="ProtNLM"/>
    </source>
</evidence>
<protein>
    <recommendedName>
        <fullName evidence="6">Transcription factor domain-containing protein</fullName>
    </recommendedName>
</protein>
<dbReference type="GO" id="GO:0005634">
    <property type="term" value="C:nucleus"/>
    <property type="evidence" value="ECO:0007669"/>
    <property type="project" value="UniProtKB-SubCell"/>
</dbReference>
<evidence type="ECO:0000313" key="4">
    <source>
        <dbReference type="EMBL" id="KAH7066564.1"/>
    </source>
</evidence>
<evidence type="ECO:0000256" key="1">
    <source>
        <dbReference type="ARBA" id="ARBA00004123"/>
    </source>
</evidence>
<dbReference type="AlphaFoldDB" id="A0A8K0QRQ4"/>
<evidence type="ECO:0000256" key="2">
    <source>
        <dbReference type="ARBA" id="ARBA00023242"/>
    </source>
</evidence>
<keyword evidence="5" id="KW-1185">Reference proteome</keyword>
<dbReference type="PANTHER" id="PTHR31001">
    <property type="entry name" value="UNCHARACTERIZED TRANSCRIPTIONAL REGULATORY PROTEIN"/>
    <property type="match status" value="1"/>
</dbReference>
<accession>A0A8K0QRQ4</accession>
<sequence>MMPTCGRCAKRSKQEQCVYHPAPLTKSTNQQDADSPANSPRINSFSTAYHSTVDGAGVQDTVVPEPKRVRYNEAFERSIPTENLPALPASPESVEDLRKPLPAASLQMNTLGFDQDTNFMSHSAVLSEYELKVGIQSFDGLATSASTVTPVQIHRGAAVLTLLKDLSTIEKYIDKWYSFAGGIVIIEPMVKIWLDGVGSTWRRFLDSQKPDDLRLMSQKICENTLTPVSQTLKRHTTPREFCASATGPFLRWEVVGIIVTLVSLVAQSLKDGDPIFCSHDDAPVDRAALALKMHNASEMCVQFCDEFGVLNDLYLWLLYENTIAYCSMRTRGSYENSRKHANLANALLSSNLHQEIKVDDRTPFFMSELRKRLFTCAYDNDKYAASFGGRPPRLTRQYCTLQIPLDLSDAQIMSQGKDLEDALYDLDGQGWNQHGAVQRSTFARLSSMNALITEEILEISLGNSRQEDIVRRAAEIESRTDKHWDELPDFLRIDMKDPWNHRRSPLELLFLAFIRLNHLDHHFMLQRTLSKKVSMESQSPNTKLVAVCKEIFDFVVLMVDNKDHFRDFQIDFVQILLKHGIPAAAVLAVELLHQEENPASISAIAHPLHRSETIQKLSVFVSCLGTVRPDASGYQSCDRGRTFLKKVLDIILGPGPASVSSFQGATADDPMFGAPLLQPASDGDFVRWLEGMDWNQDGYINFN</sequence>
<gene>
    <name evidence="4" type="ORF">FB567DRAFT_542217</name>
</gene>
<feature type="region of interest" description="Disordered" evidence="3">
    <location>
        <begin position="20"/>
        <end position="40"/>
    </location>
</feature>
<comment type="subcellular location">
    <subcellularLocation>
        <location evidence="1">Nucleus</location>
    </subcellularLocation>
</comment>
<comment type="caution">
    <text evidence="4">The sequence shown here is derived from an EMBL/GenBank/DDBJ whole genome shotgun (WGS) entry which is preliminary data.</text>
</comment>
<dbReference type="OrthoDB" id="4898680at2759"/>
<dbReference type="EMBL" id="JAGMVJ010000038">
    <property type="protein sequence ID" value="KAH7066564.1"/>
    <property type="molecule type" value="Genomic_DNA"/>
</dbReference>
<feature type="compositionally biased region" description="Polar residues" evidence="3">
    <location>
        <begin position="25"/>
        <end position="40"/>
    </location>
</feature>
<dbReference type="CDD" id="cd12148">
    <property type="entry name" value="fungal_TF_MHR"/>
    <property type="match status" value="1"/>
</dbReference>
<name>A0A8K0QRQ4_9PLEO</name>
<evidence type="ECO:0000313" key="5">
    <source>
        <dbReference type="Proteomes" id="UP000813461"/>
    </source>
</evidence>